<reference evidence="1" key="1">
    <citation type="journal article" date="2015" name="Nature">
        <title>Complex archaea that bridge the gap between prokaryotes and eukaryotes.</title>
        <authorList>
            <person name="Spang A."/>
            <person name="Saw J.H."/>
            <person name="Jorgensen S.L."/>
            <person name="Zaremba-Niedzwiedzka K."/>
            <person name="Martijn J."/>
            <person name="Lind A.E."/>
            <person name="van Eijk R."/>
            <person name="Schleper C."/>
            <person name="Guy L."/>
            <person name="Ettema T.J."/>
        </authorList>
    </citation>
    <scope>NUCLEOTIDE SEQUENCE</scope>
</reference>
<evidence type="ECO:0000313" key="1">
    <source>
        <dbReference type="EMBL" id="KKN09147.1"/>
    </source>
</evidence>
<organism evidence="1">
    <name type="scientific">marine sediment metagenome</name>
    <dbReference type="NCBI Taxonomy" id="412755"/>
    <lineage>
        <taxon>unclassified sequences</taxon>
        <taxon>metagenomes</taxon>
        <taxon>ecological metagenomes</taxon>
    </lineage>
</organism>
<sequence length="174" mass="19311">MNNGEVETFGIIRIEIREIKIDKIMDDEEVAGRLMVRYKSADLGGILRLDGNGTLVPNLTEQEKKQAERQAKSRSWKEKLRALVKKDEWVGKAGVMKIKFHDGYLLPPVLLPFMWADVTIAFLGEVIDLAGVHQAADRGGKLAVAGTRALIPWRPIPKTLRPGYAVKVSLGPLA</sequence>
<proteinExistence type="predicted"/>
<dbReference type="EMBL" id="LAZR01004380">
    <property type="protein sequence ID" value="KKN09147.1"/>
    <property type="molecule type" value="Genomic_DNA"/>
</dbReference>
<protein>
    <submittedName>
        <fullName evidence="1">Uncharacterized protein</fullName>
    </submittedName>
</protein>
<dbReference type="AlphaFoldDB" id="A0A0F9NB40"/>
<comment type="caution">
    <text evidence="1">The sequence shown here is derived from an EMBL/GenBank/DDBJ whole genome shotgun (WGS) entry which is preliminary data.</text>
</comment>
<accession>A0A0F9NB40</accession>
<name>A0A0F9NB40_9ZZZZ</name>
<gene>
    <name evidence="1" type="ORF">LCGC14_1049600</name>
</gene>